<dbReference type="RefSeq" id="WP_267623985.1">
    <property type="nucleotide sequence ID" value="NZ_JAODIW010000008.1"/>
</dbReference>
<evidence type="ECO:0000313" key="4">
    <source>
        <dbReference type="Proteomes" id="UP001595921"/>
    </source>
</evidence>
<dbReference type="Proteomes" id="UP001595921">
    <property type="component" value="Unassembled WGS sequence"/>
</dbReference>
<name>A0ABD5PCY1_9EURY</name>
<dbReference type="Pfam" id="PF04012">
    <property type="entry name" value="PspA_IM30"/>
    <property type="match status" value="1"/>
</dbReference>
<sequence length="248" mass="27759">MGLRDRTESTLRVKLDALLDELEDPKESREYTYERLDDELAAIKESVVDLVTEKKRLERRRDRLEATIEERNRDAREAVRAGRDDLARDILRKKTTEVTELDELEGQIDDLESAQKELVDRAKEMERRVSRYRAERARLDAEEAAARAEGVASGDPESAPRTADAMDEIDEQEARAAALEELEESGFFGDGEEDDPGAELDRVQAENEIEDELATLRAEMGVDDDEEGDEAGAVDAGDGEDDGDDGGN</sequence>
<accession>A0ABD5PCY1</accession>
<comment type="caution">
    <text evidence="3">The sequence shown here is derived from an EMBL/GenBank/DDBJ whole genome shotgun (WGS) entry which is preliminary data.</text>
</comment>
<dbReference type="AlphaFoldDB" id="A0ABD5PCY1"/>
<dbReference type="PANTHER" id="PTHR31088:SF6">
    <property type="entry name" value="PHAGE SHOCK PROTEIN A"/>
    <property type="match status" value="1"/>
</dbReference>
<keyword evidence="4" id="KW-1185">Reference proteome</keyword>
<dbReference type="PANTHER" id="PTHR31088">
    <property type="entry name" value="MEMBRANE-ASSOCIATED PROTEIN VIPP1, CHLOROPLASTIC"/>
    <property type="match status" value="1"/>
</dbReference>
<organism evidence="3 4">
    <name type="scientific">Halobium salinum</name>
    <dbReference type="NCBI Taxonomy" id="1364940"/>
    <lineage>
        <taxon>Archaea</taxon>
        <taxon>Methanobacteriati</taxon>
        <taxon>Methanobacteriota</taxon>
        <taxon>Stenosarchaea group</taxon>
        <taxon>Halobacteria</taxon>
        <taxon>Halobacteriales</taxon>
        <taxon>Haloferacaceae</taxon>
        <taxon>Halobium</taxon>
    </lineage>
</organism>
<evidence type="ECO:0000313" key="3">
    <source>
        <dbReference type="EMBL" id="MFC4358326.1"/>
    </source>
</evidence>
<feature type="compositionally biased region" description="Basic and acidic residues" evidence="2">
    <location>
        <begin position="135"/>
        <end position="146"/>
    </location>
</feature>
<dbReference type="EMBL" id="JBHSDS010000006">
    <property type="protein sequence ID" value="MFC4358326.1"/>
    <property type="molecule type" value="Genomic_DNA"/>
</dbReference>
<reference evidence="3 4" key="1">
    <citation type="journal article" date="2019" name="Int. J. Syst. Evol. Microbiol.">
        <title>The Global Catalogue of Microorganisms (GCM) 10K type strain sequencing project: providing services to taxonomists for standard genome sequencing and annotation.</title>
        <authorList>
            <consortium name="The Broad Institute Genomics Platform"/>
            <consortium name="The Broad Institute Genome Sequencing Center for Infectious Disease"/>
            <person name="Wu L."/>
            <person name="Ma J."/>
        </authorList>
    </citation>
    <scope>NUCLEOTIDE SEQUENCE [LARGE SCALE GENOMIC DNA]</scope>
    <source>
        <strain evidence="3 4">CGMCC 1.12553</strain>
    </source>
</reference>
<proteinExistence type="inferred from homology"/>
<protein>
    <submittedName>
        <fullName evidence="3">PspA/IM30 family protein</fullName>
    </submittedName>
</protein>
<dbReference type="InterPro" id="IPR007157">
    <property type="entry name" value="PspA_VIPP1"/>
</dbReference>
<feature type="region of interest" description="Disordered" evidence="2">
    <location>
        <begin position="135"/>
        <end position="248"/>
    </location>
</feature>
<evidence type="ECO:0000256" key="1">
    <source>
        <dbReference type="ARBA" id="ARBA00043985"/>
    </source>
</evidence>
<feature type="compositionally biased region" description="Acidic residues" evidence="2">
    <location>
        <begin position="221"/>
        <end position="248"/>
    </location>
</feature>
<evidence type="ECO:0000256" key="2">
    <source>
        <dbReference type="SAM" id="MobiDB-lite"/>
    </source>
</evidence>
<gene>
    <name evidence="3" type="ORF">ACFO0N_10250</name>
</gene>
<comment type="similarity">
    <text evidence="1">Belongs to the PspA/Vipp/IM30 family.</text>
</comment>
<feature type="compositionally biased region" description="Acidic residues" evidence="2">
    <location>
        <begin position="180"/>
        <end position="198"/>
    </location>
</feature>